<comment type="caution">
    <text evidence="2">The sequence shown here is derived from an EMBL/GenBank/DDBJ whole genome shotgun (WGS) entry which is preliminary data.</text>
</comment>
<evidence type="ECO:0000256" key="1">
    <source>
        <dbReference type="SAM" id="MobiDB-lite"/>
    </source>
</evidence>
<sequence length="174" mass="19157">MAQISILLLLLLSLFGITKPGKNTSARKAEHALVPEAALTFVQDTAQTQQESQKKKTKKKDKAKKPKTPKAASVLMKRDVLNATLSKKGEDYNRVEVVIMGSGAPIRNPDDLQLLGNSGSPVTAGSYMGFDQINLPFEGTVRFKAPNKLNTVVYDREVRFAVNEPGYWVLKIDL</sequence>
<reference evidence="3" key="1">
    <citation type="journal article" date="2019" name="Int. J. Syst. Evol. Microbiol.">
        <title>The Global Catalogue of Microorganisms (GCM) 10K type strain sequencing project: providing services to taxonomists for standard genome sequencing and annotation.</title>
        <authorList>
            <consortium name="The Broad Institute Genomics Platform"/>
            <consortium name="The Broad Institute Genome Sequencing Center for Infectious Disease"/>
            <person name="Wu L."/>
            <person name="Ma J."/>
        </authorList>
    </citation>
    <scope>NUCLEOTIDE SEQUENCE [LARGE SCALE GENOMIC DNA]</scope>
    <source>
        <strain evidence="3">CGMCC 4.1782</strain>
    </source>
</reference>
<dbReference type="Proteomes" id="UP001597374">
    <property type="component" value="Unassembled WGS sequence"/>
</dbReference>
<evidence type="ECO:0000313" key="3">
    <source>
        <dbReference type="Proteomes" id="UP001597374"/>
    </source>
</evidence>
<accession>A0ABW5D1U7</accession>
<dbReference type="RefSeq" id="WP_250431933.1">
    <property type="nucleotide sequence ID" value="NZ_JALPRR010000004.1"/>
</dbReference>
<organism evidence="2 3">
    <name type="scientific">Pontibacter ruber</name>
    <dbReference type="NCBI Taxonomy" id="1343895"/>
    <lineage>
        <taxon>Bacteria</taxon>
        <taxon>Pseudomonadati</taxon>
        <taxon>Bacteroidota</taxon>
        <taxon>Cytophagia</taxon>
        <taxon>Cytophagales</taxon>
        <taxon>Hymenobacteraceae</taxon>
        <taxon>Pontibacter</taxon>
    </lineage>
</organism>
<protein>
    <submittedName>
        <fullName evidence="2">Uncharacterized protein</fullName>
    </submittedName>
</protein>
<feature type="compositionally biased region" description="Basic residues" evidence="1">
    <location>
        <begin position="55"/>
        <end position="68"/>
    </location>
</feature>
<name>A0ABW5D1U7_9BACT</name>
<dbReference type="EMBL" id="JBHUIM010000003">
    <property type="protein sequence ID" value="MFD2248134.1"/>
    <property type="molecule type" value="Genomic_DNA"/>
</dbReference>
<feature type="region of interest" description="Disordered" evidence="1">
    <location>
        <begin position="44"/>
        <end position="69"/>
    </location>
</feature>
<keyword evidence="3" id="KW-1185">Reference proteome</keyword>
<evidence type="ECO:0000313" key="2">
    <source>
        <dbReference type="EMBL" id="MFD2248134.1"/>
    </source>
</evidence>
<gene>
    <name evidence="2" type="ORF">ACFSKP_17835</name>
</gene>
<proteinExistence type="predicted"/>